<dbReference type="Proteomes" id="UP000319514">
    <property type="component" value="Unassembled WGS sequence"/>
</dbReference>
<feature type="transmembrane region" description="Helical" evidence="7">
    <location>
        <begin position="197"/>
        <end position="217"/>
    </location>
</feature>
<evidence type="ECO:0000313" key="10">
    <source>
        <dbReference type="Proteomes" id="UP000319514"/>
    </source>
</evidence>
<comment type="subcellular location">
    <subcellularLocation>
        <location evidence="1 7">Cell membrane</location>
        <topology evidence="1 7">Multi-pass membrane protein</topology>
    </subcellularLocation>
</comment>
<evidence type="ECO:0000256" key="7">
    <source>
        <dbReference type="RuleBase" id="RU363032"/>
    </source>
</evidence>
<dbReference type="GO" id="GO:0005886">
    <property type="term" value="C:plasma membrane"/>
    <property type="evidence" value="ECO:0007669"/>
    <property type="project" value="UniProtKB-SubCell"/>
</dbReference>
<keyword evidence="3" id="KW-1003">Cell membrane</keyword>
<dbReference type="PROSITE" id="PS50928">
    <property type="entry name" value="ABC_TM1"/>
    <property type="match status" value="1"/>
</dbReference>
<gene>
    <name evidence="9" type="ORF">FB474_2938</name>
</gene>
<dbReference type="Pfam" id="PF00528">
    <property type="entry name" value="BPD_transp_1"/>
    <property type="match status" value="1"/>
</dbReference>
<protein>
    <submittedName>
        <fullName evidence="9">Peptide/nickel transport system permease protein</fullName>
    </submittedName>
</protein>
<dbReference type="RefSeq" id="WP_221632547.1">
    <property type="nucleotide sequence ID" value="NZ_BAAAKX010000001.1"/>
</dbReference>
<evidence type="ECO:0000256" key="6">
    <source>
        <dbReference type="ARBA" id="ARBA00023136"/>
    </source>
</evidence>
<keyword evidence="2 7" id="KW-0813">Transport</keyword>
<sequence>MTMAPGQPDEAHAQVDVETSATDGAVAIKGRTPWQIVRSRIRRDKVTMVALGICIVFALIGILSPILTSLGLIDPYKGDIKLVQGVGSLPTGALGGISGSHWFGVEPGTGRDLFSRIMAGITTSLIVAVLATLFSILVGTILGLISGFAGGWLDWLISRTMDLVLSFPQTLMLLSLSTVLLGAMTDVLGFPPGAPATIAYLVLVLGFFGWPFFARIIRGQVLSLREREFVEAARSLGAKRGRLYFKELLPHLWAPILVYATLILPQNIAAEASLGFLGVGIQAPTPSLGSILNDSVVYANPDPAYFIFPGLMLSILVLSFNLLGDGLRDALDPKTGRS</sequence>
<keyword evidence="5 7" id="KW-1133">Transmembrane helix</keyword>
<dbReference type="PANTHER" id="PTHR43386">
    <property type="entry name" value="OLIGOPEPTIDE TRANSPORT SYSTEM PERMEASE PROTEIN APPC"/>
    <property type="match status" value="1"/>
</dbReference>
<evidence type="ECO:0000256" key="2">
    <source>
        <dbReference type="ARBA" id="ARBA00022448"/>
    </source>
</evidence>
<dbReference type="Pfam" id="PF12911">
    <property type="entry name" value="OppC_N"/>
    <property type="match status" value="1"/>
</dbReference>
<accession>A0A542ZMJ1</accession>
<name>A0A542ZMJ1_9MICO</name>
<dbReference type="PANTHER" id="PTHR43386:SF1">
    <property type="entry name" value="D,D-DIPEPTIDE TRANSPORT SYSTEM PERMEASE PROTEIN DDPC-RELATED"/>
    <property type="match status" value="1"/>
</dbReference>
<feature type="transmembrane region" description="Helical" evidence="7">
    <location>
        <begin position="304"/>
        <end position="324"/>
    </location>
</feature>
<evidence type="ECO:0000313" key="9">
    <source>
        <dbReference type="EMBL" id="TQL61527.1"/>
    </source>
</evidence>
<evidence type="ECO:0000256" key="1">
    <source>
        <dbReference type="ARBA" id="ARBA00004651"/>
    </source>
</evidence>
<dbReference type="InterPro" id="IPR035906">
    <property type="entry name" value="MetI-like_sf"/>
</dbReference>
<dbReference type="EMBL" id="VFOQ01000001">
    <property type="protein sequence ID" value="TQL61527.1"/>
    <property type="molecule type" value="Genomic_DNA"/>
</dbReference>
<dbReference type="InterPro" id="IPR000515">
    <property type="entry name" value="MetI-like"/>
</dbReference>
<feature type="transmembrane region" description="Helical" evidence="7">
    <location>
        <begin position="48"/>
        <end position="73"/>
    </location>
</feature>
<feature type="domain" description="ABC transmembrane type-1" evidence="8">
    <location>
        <begin position="121"/>
        <end position="324"/>
    </location>
</feature>
<dbReference type="Gene3D" id="1.10.3720.10">
    <property type="entry name" value="MetI-like"/>
    <property type="match status" value="1"/>
</dbReference>
<keyword evidence="6 7" id="KW-0472">Membrane</keyword>
<reference evidence="9 10" key="1">
    <citation type="submission" date="2019-06" db="EMBL/GenBank/DDBJ databases">
        <title>Sequencing the genomes of 1000 actinobacteria strains.</title>
        <authorList>
            <person name="Klenk H.-P."/>
        </authorList>
    </citation>
    <scope>NUCLEOTIDE SEQUENCE [LARGE SCALE GENOMIC DNA]</scope>
    <source>
        <strain evidence="9 10">DSM 18082</strain>
    </source>
</reference>
<organism evidence="9 10">
    <name type="scientific">Oryzihumus leptocrescens</name>
    <dbReference type="NCBI Taxonomy" id="297536"/>
    <lineage>
        <taxon>Bacteria</taxon>
        <taxon>Bacillati</taxon>
        <taxon>Actinomycetota</taxon>
        <taxon>Actinomycetes</taxon>
        <taxon>Micrococcales</taxon>
        <taxon>Intrasporangiaceae</taxon>
        <taxon>Oryzihumus</taxon>
    </lineage>
</organism>
<comment type="similarity">
    <text evidence="7">Belongs to the binding-protein-dependent transport system permease family.</text>
</comment>
<keyword evidence="10" id="KW-1185">Reference proteome</keyword>
<dbReference type="InterPro" id="IPR050366">
    <property type="entry name" value="BP-dependent_transpt_permease"/>
</dbReference>
<dbReference type="SUPFAM" id="SSF161098">
    <property type="entry name" value="MetI-like"/>
    <property type="match status" value="1"/>
</dbReference>
<keyword evidence="4 7" id="KW-0812">Transmembrane</keyword>
<evidence type="ECO:0000256" key="4">
    <source>
        <dbReference type="ARBA" id="ARBA00022692"/>
    </source>
</evidence>
<feature type="transmembrane region" description="Helical" evidence="7">
    <location>
        <begin position="125"/>
        <end position="151"/>
    </location>
</feature>
<proteinExistence type="inferred from homology"/>
<feature type="transmembrane region" description="Helical" evidence="7">
    <location>
        <begin position="163"/>
        <end position="185"/>
    </location>
</feature>
<evidence type="ECO:0000256" key="3">
    <source>
        <dbReference type="ARBA" id="ARBA00022475"/>
    </source>
</evidence>
<comment type="caution">
    <text evidence="9">The sequence shown here is derived from an EMBL/GenBank/DDBJ whole genome shotgun (WGS) entry which is preliminary data.</text>
</comment>
<dbReference type="InterPro" id="IPR025966">
    <property type="entry name" value="OppC_N"/>
</dbReference>
<evidence type="ECO:0000259" key="8">
    <source>
        <dbReference type="PROSITE" id="PS50928"/>
    </source>
</evidence>
<dbReference type="GO" id="GO:0055085">
    <property type="term" value="P:transmembrane transport"/>
    <property type="evidence" value="ECO:0007669"/>
    <property type="project" value="InterPro"/>
</dbReference>
<feature type="transmembrane region" description="Helical" evidence="7">
    <location>
        <begin position="248"/>
        <end position="268"/>
    </location>
</feature>
<evidence type="ECO:0000256" key="5">
    <source>
        <dbReference type="ARBA" id="ARBA00022989"/>
    </source>
</evidence>
<dbReference type="AlphaFoldDB" id="A0A542ZMJ1"/>
<dbReference type="CDD" id="cd06261">
    <property type="entry name" value="TM_PBP2"/>
    <property type="match status" value="1"/>
</dbReference>